<feature type="compositionally biased region" description="Basic and acidic residues" evidence="1">
    <location>
        <begin position="383"/>
        <end position="399"/>
    </location>
</feature>
<feature type="compositionally biased region" description="Low complexity" evidence="1">
    <location>
        <begin position="471"/>
        <end position="483"/>
    </location>
</feature>
<dbReference type="eggNOG" id="ENOG502S2U4">
    <property type="taxonomic scope" value="Eukaryota"/>
</dbReference>
<dbReference type="Proteomes" id="UP000019132">
    <property type="component" value="Unassembled WGS sequence"/>
</dbReference>
<dbReference type="VEuPathDB" id="FungiDB:PYU1_G002667"/>
<feature type="compositionally biased region" description="Basic and acidic residues" evidence="1">
    <location>
        <begin position="163"/>
        <end position="173"/>
    </location>
</feature>
<feature type="compositionally biased region" description="Basic and acidic residues" evidence="1">
    <location>
        <begin position="406"/>
        <end position="420"/>
    </location>
</feature>
<dbReference type="OMA" id="QIWASIE"/>
<feature type="compositionally biased region" description="Polar residues" evidence="1">
    <location>
        <begin position="348"/>
        <end position="362"/>
    </location>
</feature>
<keyword evidence="3" id="KW-1185">Reference proteome</keyword>
<evidence type="ECO:0000313" key="2">
    <source>
        <dbReference type="EnsemblProtists" id="PYU1_T002670"/>
    </source>
</evidence>
<feature type="region of interest" description="Disordered" evidence="1">
    <location>
        <begin position="243"/>
        <end position="536"/>
    </location>
</feature>
<dbReference type="InParanoid" id="K3WCH9"/>
<accession>K3WCH9</accession>
<reference evidence="3" key="1">
    <citation type="journal article" date="2010" name="Genome Biol.">
        <title>Genome sequence of the necrotrophic plant pathogen Pythium ultimum reveals original pathogenicity mechanisms and effector repertoire.</title>
        <authorList>
            <person name="Levesque C.A."/>
            <person name="Brouwer H."/>
            <person name="Cano L."/>
            <person name="Hamilton J.P."/>
            <person name="Holt C."/>
            <person name="Huitema E."/>
            <person name="Raffaele S."/>
            <person name="Robideau G.P."/>
            <person name="Thines M."/>
            <person name="Win J."/>
            <person name="Zerillo M.M."/>
            <person name="Beakes G.W."/>
            <person name="Boore J.L."/>
            <person name="Busam D."/>
            <person name="Dumas B."/>
            <person name="Ferriera S."/>
            <person name="Fuerstenberg S.I."/>
            <person name="Gachon C.M."/>
            <person name="Gaulin E."/>
            <person name="Govers F."/>
            <person name="Grenville-Briggs L."/>
            <person name="Horner N."/>
            <person name="Hostetler J."/>
            <person name="Jiang R.H."/>
            <person name="Johnson J."/>
            <person name="Krajaejun T."/>
            <person name="Lin H."/>
            <person name="Meijer H.J."/>
            <person name="Moore B."/>
            <person name="Morris P."/>
            <person name="Phuntmart V."/>
            <person name="Puiu D."/>
            <person name="Shetty J."/>
            <person name="Stajich J.E."/>
            <person name="Tripathy S."/>
            <person name="Wawra S."/>
            <person name="van West P."/>
            <person name="Whitty B.R."/>
            <person name="Coutinho P.M."/>
            <person name="Henrissat B."/>
            <person name="Martin F."/>
            <person name="Thomas P.D."/>
            <person name="Tyler B.M."/>
            <person name="De Vries R.P."/>
            <person name="Kamoun S."/>
            <person name="Yandell M."/>
            <person name="Tisserat N."/>
            <person name="Buell C.R."/>
        </authorList>
    </citation>
    <scope>NUCLEOTIDE SEQUENCE</scope>
    <source>
        <strain evidence="3">DAOM:BR144</strain>
    </source>
</reference>
<protein>
    <submittedName>
        <fullName evidence="2">Uncharacterized protein</fullName>
    </submittedName>
</protein>
<dbReference type="AlphaFoldDB" id="K3WCH9"/>
<feature type="compositionally biased region" description="Low complexity" evidence="1">
    <location>
        <begin position="330"/>
        <end position="341"/>
    </location>
</feature>
<feature type="compositionally biased region" description="Low complexity" evidence="1">
    <location>
        <begin position="491"/>
        <end position="513"/>
    </location>
</feature>
<feature type="compositionally biased region" description="Polar residues" evidence="1">
    <location>
        <begin position="449"/>
        <end position="462"/>
    </location>
</feature>
<feature type="compositionally biased region" description="Acidic residues" evidence="1">
    <location>
        <begin position="186"/>
        <end position="196"/>
    </location>
</feature>
<dbReference type="HOGENOM" id="CLU_557231_0_0_1"/>
<feature type="region of interest" description="Disordered" evidence="1">
    <location>
        <begin position="1"/>
        <end position="96"/>
    </location>
</feature>
<dbReference type="EMBL" id="GL376628">
    <property type="status" value="NOT_ANNOTATED_CDS"/>
    <property type="molecule type" value="Genomic_DNA"/>
</dbReference>
<name>K3WCH9_GLOUD</name>
<proteinExistence type="predicted"/>
<dbReference type="EnsemblProtists" id="PYU1_T002670">
    <property type="protein sequence ID" value="PYU1_T002670"/>
    <property type="gene ID" value="PYU1_G002667"/>
</dbReference>
<feature type="compositionally biased region" description="Polar residues" evidence="1">
    <location>
        <begin position="297"/>
        <end position="322"/>
    </location>
</feature>
<feature type="compositionally biased region" description="Basic and acidic residues" evidence="1">
    <location>
        <begin position="135"/>
        <end position="151"/>
    </location>
</feature>
<evidence type="ECO:0000256" key="1">
    <source>
        <dbReference type="SAM" id="MobiDB-lite"/>
    </source>
</evidence>
<feature type="compositionally biased region" description="Basic and acidic residues" evidence="1">
    <location>
        <begin position="243"/>
        <end position="261"/>
    </location>
</feature>
<sequence>MSREERKMAQIIASIERMEQRKASVRADSNGESDGNTSSSAASSGSRVLPIQRMNSTEIHAQVQKSTRLGAKGKKLKPLSTSHGGVKVKSSKKAKTPQELIVRKKEIIECKLTPKKRWILAWNEQLSATDEMNEVENKASEPEQEPSREKLSLGQVLNAPDQVEQKVSQESKPTRPAIVDEPVKEEGEDGEIEDEEGAVKMAESEGIALLLSPAADGQKESSISPVAAMKETLKDTPVSRVAVDKKEVQKGNLSKVKDAEKISASVMPSEPTKQREPSAAAISSDSDDSKKSAAKKLTSTNPANSSASLRVKTPQITESSHLSPPLDRNSPTPAASISPSSKTKDAESTTNAEASLPSTEKTPLSAASPKKDEVKTNPIPAIARKDSTESLGSRRDEARSRKRSLERKESEPLTEEEKRRAERRRKRKSNWDVGDPRLASRNPDKQVGRSPSSDGNHTSSRFPSGRPAWRHSSSMDATHTSSSKPSFQNASSHRASFSGGSSSSRRGFYSSNSLPLDRSRSAGRPASRYHYNNSYR</sequence>
<feature type="compositionally biased region" description="Polar residues" evidence="1">
    <location>
        <begin position="53"/>
        <end position="67"/>
    </location>
</feature>
<evidence type="ECO:0000313" key="3">
    <source>
        <dbReference type="Proteomes" id="UP000019132"/>
    </source>
</evidence>
<reference evidence="2" key="3">
    <citation type="submission" date="2015-02" db="UniProtKB">
        <authorList>
            <consortium name="EnsemblProtists"/>
        </authorList>
    </citation>
    <scope>IDENTIFICATION</scope>
    <source>
        <strain evidence="2">DAOM BR144</strain>
    </source>
</reference>
<feature type="region of interest" description="Disordered" evidence="1">
    <location>
        <begin position="128"/>
        <end position="199"/>
    </location>
</feature>
<organism evidence="2 3">
    <name type="scientific">Globisporangium ultimum (strain ATCC 200006 / CBS 805.95 / DAOM BR144)</name>
    <name type="common">Pythium ultimum</name>
    <dbReference type="NCBI Taxonomy" id="431595"/>
    <lineage>
        <taxon>Eukaryota</taxon>
        <taxon>Sar</taxon>
        <taxon>Stramenopiles</taxon>
        <taxon>Oomycota</taxon>
        <taxon>Peronosporomycetes</taxon>
        <taxon>Pythiales</taxon>
        <taxon>Pythiaceae</taxon>
        <taxon>Globisporangium</taxon>
    </lineage>
</organism>
<reference evidence="3" key="2">
    <citation type="submission" date="2010-04" db="EMBL/GenBank/DDBJ databases">
        <authorList>
            <person name="Buell R."/>
            <person name="Hamilton J."/>
            <person name="Hostetler J."/>
        </authorList>
    </citation>
    <scope>NUCLEOTIDE SEQUENCE [LARGE SCALE GENOMIC DNA]</scope>
    <source>
        <strain evidence="3">DAOM:BR144</strain>
    </source>
</reference>